<feature type="compositionally biased region" description="Basic and acidic residues" evidence="2">
    <location>
        <begin position="98"/>
        <end position="111"/>
    </location>
</feature>
<feature type="compositionally biased region" description="Low complexity" evidence="2">
    <location>
        <begin position="60"/>
        <end position="73"/>
    </location>
</feature>
<sequence>MTPQPSLHASYVHPATVDRCRSVQGATRGTAGGQCQAGRMKSRKVLSALTALAALTLVSGCGDGGADAAPGPSGKDRVQAAIPGVPDGDAEQPPAGKGSKDPDDVNGDGHPDLVVPAFTSADPDAEDRQERIAVVYGSKDGLDPATRTVYGPGDLGLPDDESPDVNSRRAGISPENLTLADLDGDGFPDFITPVAGERASSGNVTGDRTVPHISWGGPQGPSPDAEATALQLPTQAGGLGIDEVERGDFDGES</sequence>
<dbReference type="SUPFAM" id="SSF69318">
    <property type="entry name" value="Integrin alpha N-terminal domain"/>
    <property type="match status" value="1"/>
</dbReference>
<dbReference type="AlphaFoldDB" id="A0A372MCN6"/>
<dbReference type="InterPro" id="IPR013517">
    <property type="entry name" value="FG-GAP"/>
</dbReference>
<keyword evidence="1" id="KW-0732">Signal</keyword>
<dbReference type="Proteomes" id="UP000263094">
    <property type="component" value="Unassembled WGS sequence"/>
</dbReference>
<accession>A0A372MCN6</accession>
<evidence type="ECO:0000313" key="3">
    <source>
        <dbReference type="EMBL" id="RFU88153.1"/>
    </source>
</evidence>
<comment type="caution">
    <text evidence="3">The sequence shown here is derived from an EMBL/GenBank/DDBJ whole genome shotgun (WGS) entry which is preliminary data.</text>
</comment>
<proteinExistence type="predicted"/>
<dbReference type="InterPro" id="IPR028994">
    <property type="entry name" value="Integrin_alpha_N"/>
</dbReference>
<evidence type="ECO:0000313" key="4">
    <source>
        <dbReference type="Proteomes" id="UP000263094"/>
    </source>
</evidence>
<gene>
    <name evidence="3" type="ORF">DY218_03295</name>
</gene>
<dbReference type="Gene3D" id="2.130.10.130">
    <property type="entry name" value="Integrin alpha, N-terminal"/>
    <property type="match status" value="1"/>
</dbReference>
<feature type="region of interest" description="Disordered" evidence="2">
    <location>
        <begin position="60"/>
        <end position="253"/>
    </location>
</feature>
<evidence type="ECO:0000256" key="2">
    <source>
        <dbReference type="SAM" id="MobiDB-lite"/>
    </source>
</evidence>
<evidence type="ECO:0008006" key="5">
    <source>
        <dbReference type="Google" id="ProtNLM"/>
    </source>
</evidence>
<organism evidence="3 4">
    <name type="scientific">Streptomyces triticagri</name>
    <dbReference type="NCBI Taxonomy" id="2293568"/>
    <lineage>
        <taxon>Bacteria</taxon>
        <taxon>Bacillati</taxon>
        <taxon>Actinomycetota</taxon>
        <taxon>Actinomycetes</taxon>
        <taxon>Kitasatosporales</taxon>
        <taxon>Streptomycetaceae</taxon>
        <taxon>Streptomyces</taxon>
    </lineage>
</organism>
<name>A0A372MCN6_9ACTN</name>
<dbReference type="Pfam" id="PF01839">
    <property type="entry name" value="FG-GAP"/>
    <property type="match status" value="1"/>
</dbReference>
<dbReference type="EMBL" id="QUAK01000016">
    <property type="protein sequence ID" value="RFU88153.1"/>
    <property type="molecule type" value="Genomic_DNA"/>
</dbReference>
<evidence type="ECO:0000256" key="1">
    <source>
        <dbReference type="ARBA" id="ARBA00022729"/>
    </source>
</evidence>
<feature type="compositionally biased region" description="Basic and acidic residues" evidence="2">
    <location>
        <begin position="243"/>
        <end position="253"/>
    </location>
</feature>
<keyword evidence="4" id="KW-1185">Reference proteome</keyword>
<reference evidence="3 4" key="1">
    <citation type="submission" date="2018-08" db="EMBL/GenBank/DDBJ databases">
        <title>Isolation, diversity and antifungal activity of Actinobacteria from wheat.</title>
        <authorList>
            <person name="Han C."/>
        </authorList>
    </citation>
    <scope>NUCLEOTIDE SEQUENCE [LARGE SCALE GENOMIC DNA]</scope>
    <source>
        <strain evidence="3 4">NEAU-YY421</strain>
    </source>
</reference>
<protein>
    <recommendedName>
        <fullName evidence="5">VCBS repeat-containing protein</fullName>
    </recommendedName>
</protein>